<gene>
    <name evidence="2" type="ORF">EAI_05892</name>
</gene>
<feature type="region of interest" description="Disordered" evidence="1">
    <location>
        <begin position="155"/>
        <end position="176"/>
    </location>
</feature>
<dbReference type="OMA" id="LMETWID"/>
<dbReference type="SUPFAM" id="SSF56219">
    <property type="entry name" value="DNase I-like"/>
    <property type="match status" value="1"/>
</dbReference>
<protein>
    <recommendedName>
        <fullName evidence="4">Endonuclease/exonuclease/phosphatase domain-containing protein</fullName>
    </recommendedName>
</protein>
<reference evidence="2 3" key="1">
    <citation type="journal article" date="2010" name="Science">
        <title>Genomic comparison of the ants Camponotus floridanus and Harpegnathos saltator.</title>
        <authorList>
            <person name="Bonasio R."/>
            <person name="Zhang G."/>
            <person name="Ye C."/>
            <person name="Mutti N.S."/>
            <person name="Fang X."/>
            <person name="Qin N."/>
            <person name="Donahue G."/>
            <person name="Yang P."/>
            <person name="Li Q."/>
            <person name="Li C."/>
            <person name="Zhang P."/>
            <person name="Huang Z."/>
            <person name="Berger S.L."/>
            <person name="Reinberg D."/>
            <person name="Wang J."/>
            <person name="Liebig J."/>
        </authorList>
    </citation>
    <scope>NUCLEOTIDE SEQUENCE [LARGE SCALE GENOMIC DNA]</scope>
    <source>
        <strain evidence="2 3">R22 G/1</strain>
    </source>
</reference>
<feature type="compositionally biased region" description="Basic and acidic residues" evidence="1">
    <location>
        <begin position="11"/>
        <end position="24"/>
    </location>
</feature>
<organism evidence="3">
    <name type="scientific">Harpegnathos saltator</name>
    <name type="common">Jerdon's jumping ant</name>
    <dbReference type="NCBI Taxonomy" id="610380"/>
    <lineage>
        <taxon>Eukaryota</taxon>
        <taxon>Metazoa</taxon>
        <taxon>Ecdysozoa</taxon>
        <taxon>Arthropoda</taxon>
        <taxon>Hexapoda</taxon>
        <taxon>Insecta</taxon>
        <taxon>Pterygota</taxon>
        <taxon>Neoptera</taxon>
        <taxon>Endopterygota</taxon>
        <taxon>Hymenoptera</taxon>
        <taxon>Apocrita</taxon>
        <taxon>Aculeata</taxon>
        <taxon>Formicoidea</taxon>
        <taxon>Formicidae</taxon>
        <taxon>Ponerinae</taxon>
        <taxon>Ponerini</taxon>
        <taxon>Harpegnathos</taxon>
    </lineage>
</organism>
<dbReference type="EMBL" id="GL451176">
    <property type="protein sequence ID" value="EFN79868.1"/>
    <property type="molecule type" value="Genomic_DNA"/>
</dbReference>
<sequence>MRQIKGIRGISKRDEEKGKGREEGKGEEVYKVAFWNVAGLGNKDREFWEGLKEWDIMVLMETWIDERGWGRVRKELPKGYGWECQGAKRRNRKGRAIGGMVKGARKAKRRLREELREWRKRGVDGEKYRKERLKYKKICEEKKREHWMREVEKRWKEGGEGEEGEIERAAETEVEV</sequence>
<proteinExistence type="predicted"/>
<keyword evidence="3" id="KW-1185">Reference proteome</keyword>
<evidence type="ECO:0008006" key="4">
    <source>
        <dbReference type="Google" id="ProtNLM"/>
    </source>
</evidence>
<evidence type="ECO:0000313" key="2">
    <source>
        <dbReference type="EMBL" id="EFN79868.1"/>
    </source>
</evidence>
<dbReference type="InParanoid" id="E2BWR0"/>
<feature type="region of interest" description="Disordered" evidence="1">
    <location>
        <begin position="1"/>
        <end position="24"/>
    </location>
</feature>
<dbReference type="OrthoDB" id="7555035at2759"/>
<name>E2BWR0_HARSA</name>
<dbReference type="InterPro" id="IPR036691">
    <property type="entry name" value="Endo/exonu/phosph_ase_sf"/>
</dbReference>
<dbReference type="Proteomes" id="UP000008237">
    <property type="component" value="Unassembled WGS sequence"/>
</dbReference>
<feature type="compositionally biased region" description="Basic and acidic residues" evidence="1">
    <location>
        <begin position="166"/>
        <end position="176"/>
    </location>
</feature>
<evidence type="ECO:0000256" key="1">
    <source>
        <dbReference type="SAM" id="MobiDB-lite"/>
    </source>
</evidence>
<evidence type="ECO:0000313" key="3">
    <source>
        <dbReference type="Proteomes" id="UP000008237"/>
    </source>
</evidence>
<dbReference type="AlphaFoldDB" id="E2BWR0"/>
<accession>E2BWR0</accession>